<dbReference type="Gene3D" id="3.40.50.150">
    <property type="entry name" value="Vaccinia Virus protein VP39"/>
    <property type="match status" value="1"/>
</dbReference>
<dbReference type="InterPro" id="IPR029063">
    <property type="entry name" value="SAM-dependent_MTases_sf"/>
</dbReference>
<sequence length="180" mass="19233">MSDDDRERWDRRYRSLPPAEPDDGCLPTVFQPFAHLFPTDGTALDVACGRGTAAVWLARRGLTVRGYDISPVAVAQAGALAQRCGCMGASFAVADLDDGLPPGDPVDVLLCANFRDRRLDEAMRHRVRAGGLLAVSALSEVGATPGRYRAAPGELQHAFSTLDVIASGEADGQAWVLARR</sequence>
<evidence type="ECO:0000259" key="1">
    <source>
        <dbReference type="Pfam" id="PF13649"/>
    </source>
</evidence>
<comment type="caution">
    <text evidence="2">The sequence shown here is derived from an EMBL/GenBank/DDBJ whole genome shotgun (WGS) entry which is preliminary data.</text>
</comment>
<proteinExistence type="predicted"/>
<organism evidence="2 3">
    <name type="scientific">Mycolicibacterium chlorophenolicum</name>
    <dbReference type="NCBI Taxonomy" id="37916"/>
    <lineage>
        <taxon>Bacteria</taxon>
        <taxon>Bacillati</taxon>
        <taxon>Actinomycetota</taxon>
        <taxon>Actinomycetes</taxon>
        <taxon>Mycobacteriales</taxon>
        <taxon>Mycobacteriaceae</taxon>
        <taxon>Mycolicibacterium</taxon>
    </lineage>
</organism>
<name>A0A0J6W0T5_9MYCO</name>
<keyword evidence="3" id="KW-1185">Reference proteome</keyword>
<dbReference type="EMBL" id="JYNL01000030">
    <property type="protein sequence ID" value="KMO75348.1"/>
    <property type="molecule type" value="Genomic_DNA"/>
</dbReference>
<dbReference type="STRING" id="37916.MCHLDSM_03568"/>
<dbReference type="Proteomes" id="UP000036513">
    <property type="component" value="Unassembled WGS sequence"/>
</dbReference>
<protein>
    <submittedName>
        <fullName evidence="2">Mg-protoporphyrin IX methyl transferase</fullName>
    </submittedName>
</protein>
<dbReference type="SUPFAM" id="SSF53335">
    <property type="entry name" value="S-adenosyl-L-methionine-dependent methyltransferases"/>
    <property type="match status" value="1"/>
</dbReference>
<dbReference type="Pfam" id="PF13649">
    <property type="entry name" value="Methyltransf_25"/>
    <property type="match status" value="1"/>
</dbReference>
<dbReference type="CDD" id="cd02440">
    <property type="entry name" value="AdoMet_MTases"/>
    <property type="match status" value="1"/>
</dbReference>
<dbReference type="AlphaFoldDB" id="A0A0J6W0T5"/>
<dbReference type="GO" id="GO:0016740">
    <property type="term" value="F:transferase activity"/>
    <property type="evidence" value="ECO:0007669"/>
    <property type="project" value="UniProtKB-KW"/>
</dbReference>
<evidence type="ECO:0000313" key="3">
    <source>
        <dbReference type="Proteomes" id="UP000036513"/>
    </source>
</evidence>
<keyword evidence="2" id="KW-0808">Transferase</keyword>
<dbReference type="RefSeq" id="WP_048471035.1">
    <property type="nucleotide sequence ID" value="NZ_JYNL01000030.1"/>
</dbReference>
<evidence type="ECO:0000313" key="2">
    <source>
        <dbReference type="EMBL" id="KMO75348.1"/>
    </source>
</evidence>
<dbReference type="SMR" id="A0A0J6W0T5"/>
<accession>A0A0J6W0T5</accession>
<reference evidence="2 3" key="1">
    <citation type="journal article" date="2015" name="Genome Biol. Evol.">
        <title>Characterization of Three Mycobacterium spp. with Potential Use in Bioremediation by Genome Sequencing and Comparative Genomics.</title>
        <authorList>
            <person name="Das S."/>
            <person name="Pettersson B.M."/>
            <person name="Behra P.R."/>
            <person name="Ramesh M."/>
            <person name="Dasgupta S."/>
            <person name="Bhattacharya A."/>
            <person name="Kirsebom L.A."/>
        </authorList>
    </citation>
    <scope>NUCLEOTIDE SEQUENCE [LARGE SCALE GENOMIC DNA]</scope>
    <source>
        <strain evidence="2 3">DSM 43826</strain>
    </source>
</reference>
<gene>
    <name evidence="2" type="ORF">MCHLDSM_03568</name>
</gene>
<feature type="domain" description="Methyltransferase" evidence="1">
    <location>
        <begin position="44"/>
        <end position="124"/>
    </location>
</feature>
<dbReference type="PATRIC" id="fig|37916.4.peg.3501"/>
<dbReference type="InterPro" id="IPR041698">
    <property type="entry name" value="Methyltransf_25"/>
</dbReference>